<name>A0A974C3A4_XENLA</name>
<keyword evidence="4 10" id="KW-0479">Metal-binding</keyword>
<proteinExistence type="inferred from homology"/>
<feature type="domain" description="Endonuclease/exonuclease/phosphatase" evidence="12">
    <location>
        <begin position="4"/>
        <end position="203"/>
    </location>
</feature>
<gene>
    <name evidence="13" type="ORF">XELAEV_18042162mg</name>
</gene>
<evidence type="ECO:0000256" key="3">
    <source>
        <dbReference type="ARBA" id="ARBA00012115"/>
    </source>
</evidence>
<dbReference type="Gene3D" id="3.60.10.10">
    <property type="entry name" value="Endonuclease/exonuclease/phosphatase"/>
    <property type="match status" value="1"/>
</dbReference>
<keyword evidence="5" id="KW-0227">DNA damage</keyword>
<evidence type="ECO:0000256" key="5">
    <source>
        <dbReference type="ARBA" id="ARBA00022763"/>
    </source>
</evidence>
<evidence type="ECO:0000256" key="6">
    <source>
        <dbReference type="ARBA" id="ARBA00022801"/>
    </source>
</evidence>
<evidence type="ECO:0000256" key="2">
    <source>
        <dbReference type="ARBA" id="ARBA00007092"/>
    </source>
</evidence>
<protein>
    <recommendedName>
        <fullName evidence="3">exodeoxyribonuclease III</fullName>
        <ecNumber evidence="3">3.1.11.2</ecNumber>
    </recommendedName>
</protein>
<evidence type="ECO:0000256" key="4">
    <source>
        <dbReference type="ARBA" id="ARBA00022723"/>
    </source>
</evidence>
<feature type="binding site" evidence="10">
    <location>
        <position position="119"/>
    </location>
    <ligand>
        <name>Mg(2+)</name>
        <dbReference type="ChEBI" id="CHEBI:18420"/>
        <label>1</label>
    </ligand>
</feature>
<feature type="binding site" evidence="10">
    <location>
        <position position="202"/>
    </location>
    <ligand>
        <name>Mg(2+)</name>
        <dbReference type="ChEBI" id="CHEBI:18420"/>
        <label>1</label>
    </ligand>
</feature>
<keyword evidence="6" id="KW-0378">Hydrolase</keyword>
<evidence type="ECO:0000313" key="14">
    <source>
        <dbReference type="Proteomes" id="UP000694892"/>
    </source>
</evidence>
<dbReference type="PANTHER" id="PTHR22748:SF4">
    <property type="entry name" value="DNA-(APURINIC OR APYRIMIDINIC SITE) ENDONUCLEASE 2"/>
    <property type="match status" value="1"/>
</dbReference>
<dbReference type="GO" id="GO:0008311">
    <property type="term" value="F:double-stranded DNA 3'-5' DNA exonuclease activity"/>
    <property type="evidence" value="ECO:0007669"/>
    <property type="project" value="UniProtKB-EC"/>
</dbReference>
<feature type="site" description="Important for catalytic activity" evidence="11">
    <location>
        <position position="178"/>
    </location>
</feature>
<accession>A0A974C3A4</accession>
<feature type="site" description="Transition state stabilizer" evidence="11">
    <location>
        <position position="121"/>
    </location>
</feature>
<dbReference type="SUPFAM" id="SSF56219">
    <property type="entry name" value="DNase I-like"/>
    <property type="match status" value="1"/>
</dbReference>
<comment type="similarity">
    <text evidence="2">Belongs to the DNA repair enzymes AP/ExoA family.</text>
</comment>
<feature type="site" description="Interaction with DNA substrate" evidence="11">
    <location>
        <position position="203"/>
    </location>
</feature>
<dbReference type="CDD" id="cd09076">
    <property type="entry name" value="L1-EN"/>
    <property type="match status" value="1"/>
</dbReference>
<sequence length="380" mass="44641">MWKEILTSQADIACIQETHFHRHKTPKCSHLKFPVVLTASLEAKKCGVLIAIKNTISFKQERLILDSVGRYIILICQINNAFYTIVNVYSPNNSQIRFLEKVLPKIKKEQKGSLIMCGDFNKTVHPNVDCSPFKKRSKSNLAQLLHREELFDVWRCQHQGEKDFTFFSPVRKMYSRIDLIVVDKWVLQRSRKSLIGHITWSDHAPITIEILEQYNFKEPAIWRFQSYWLNNDNFAEIMHSSLEEYFLHNDNNETSVMTLWLAHKAYLRGIAIQQNACLKKERNLKQLTLLDRLYALEQANKSNPTPDNSLQIKTIQKELQELFIHKQTTMYNKMKLNYYHQGDKASALLAKRIKISQAKQRIPFLILVQSSHNRRIRGRN</sequence>
<dbReference type="GO" id="GO:0046872">
    <property type="term" value="F:metal ion binding"/>
    <property type="evidence" value="ECO:0007669"/>
    <property type="project" value="UniProtKB-KW"/>
</dbReference>
<dbReference type="InterPro" id="IPR004808">
    <property type="entry name" value="AP_endonuc_1"/>
</dbReference>
<evidence type="ECO:0000256" key="11">
    <source>
        <dbReference type="PIRSR" id="PIRSR604808-3"/>
    </source>
</evidence>
<feature type="active site" evidence="9">
    <location>
        <position position="89"/>
    </location>
</feature>
<dbReference type="GO" id="GO:0003906">
    <property type="term" value="F:DNA-(apurinic or apyrimidinic site) endonuclease activity"/>
    <property type="evidence" value="ECO:0007669"/>
    <property type="project" value="TreeGrafter"/>
</dbReference>
<feature type="active site" description="Proton acceptor" evidence="9">
    <location>
        <position position="203"/>
    </location>
</feature>
<evidence type="ECO:0000256" key="9">
    <source>
        <dbReference type="PIRSR" id="PIRSR604808-1"/>
    </source>
</evidence>
<dbReference type="InterPro" id="IPR005135">
    <property type="entry name" value="Endo/exonuclease/phosphatase"/>
</dbReference>
<dbReference type="GO" id="GO:0005634">
    <property type="term" value="C:nucleus"/>
    <property type="evidence" value="ECO:0007669"/>
    <property type="project" value="TreeGrafter"/>
</dbReference>
<evidence type="ECO:0000259" key="12">
    <source>
        <dbReference type="Pfam" id="PF03372"/>
    </source>
</evidence>
<dbReference type="OMA" id="ADIACIQ"/>
<evidence type="ECO:0000256" key="10">
    <source>
        <dbReference type="PIRSR" id="PIRSR604808-2"/>
    </source>
</evidence>
<keyword evidence="8" id="KW-0234">DNA repair</keyword>
<dbReference type="InterPro" id="IPR036691">
    <property type="entry name" value="Endo/exonu/phosph_ase_sf"/>
</dbReference>
<dbReference type="GO" id="GO:0008081">
    <property type="term" value="F:phosphoric diester hydrolase activity"/>
    <property type="evidence" value="ECO:0007669"/>
    <property type="project" value="TreeGrafter"/>
</dbReference>
<comment type="cofactor">
    <cofactor evidence="10">
        <name>Mg(2+)</name>
        <dbReference type="ChEBI" id="CHEBI:18420"/>
    </cofactor>
    <cofactor evidence="10">
        <name>Mn(2+)</name>
        <dbReference type="ChEBI" id="CHEBI:29035"/>
    </cofactor>
    <text evidence="10">Probably binds two magnesium or manganese ions per subunit.</text>
</comment>
<dbReference type="EMBL" id="CM004481">
    <property type="protein sequence ID" value="OCT65909.1"/>
    <property type="molecule type" value="Genomic_DNA"/>
</dbReference>
<dbReference type="GO" id="GO:0006284">
    <property type="term" value="P:base-excision repair"/>
    <property type="evidence" value="ECO:0007669"/>
    <property type="project" value="TreeGrafter"/>
</dbReference>
<feature type="binding site" evidence="10">
    <location>
        <position position="121"/>
    </location>
    <ligand>
        <name>Mg(2+)</name>
        <dbReference type="ChEBI" id="CHEBI:18420"/>
        <label>1</label>
    </ligand>
</feature>
<keyword evidence="10" id="KW-0464">Manganese</keyword>
<feature type="binding site" evidence="10">
    <location>
        <position position="203"/>
    </location>
    <ligand>
        <name>Mg(2+)</name>
        <dbReference type="ChEBI" id="CHEBI:18420"/>
        <label>1</label>
    </ligand>
</feature>
<reference evidence="14" key="1">
    <citation type="journal article" date="2016" name="Nature">
        <title>Genome evolution in the allotetraploid frog Xenopus laevis.</title>
        <authorList>
            <person name="Session A.M."/>
            <person name="Uno Y."/>
            <person name="Kwon T."/>
            <person name="Chapman J.A."/>
            <person name="Toyoda A."/>
            <person name="Takahashi S."/>
            <person name="Fukui A."/>
            <person name="Hikosaka A."/>
            <person name="Suzuki A."/>
            <person name="Kondo M."/>
            <person name="van Heeringen S.J."/>
            <person name="Quigley I."/>
            <person name="Heinz S."/>
            <person name="Ogino H."/>
            <person name="Ochi H."/>
            <person name="Hellsten U."/>
            <person name="Lyons J.B."/>
            <person name="Simakov O."/>
            <person name="Putnam N."/>
            <person name="Stites J."/>
            <person name="Kuroki Y."/>
            <person name="Tanaka T."/>
            <person name="Michiue T."/>
            <person name="Watanabe M."/>
            <person name="Bogdanovic O."/>
            <person name="Lister R."/>
            <person name="Georgiou G."/>
            <person name="Paranjpe S.S."/>
            <person name="van Kruijsbergen I."/>
            <person name="Shu S."/>
            <person name="Carlson J."/>
            <person name="Kinoshita T."/>
            <person name="Ohta Y."/>
            <person name="Mawaribuchi S."/>
            <person name="Jenkins J."/>
            <person name="Grimwood J."/>
            <person name="Schmutz J."/>
            <person name="Mitros T."/>
            <person name="Mozaffari S.V."/>
            <person name="Suzuki Y."/>
            <person name="Haramoto Y."/>
            <person name="Yamamoto T.S."/>
            <person name="Takagi C."/>
            <person name="Heald R."/>
            <person name="Miller K."/>
            <person name="Haudenschild C."/>
            <person name="Kitzman J."/>
            <person name="Nakayama T."/>
            <person name="Izutsu Y."/>
            <person name="Robert J."/>
            <person name="Fortriede J."/>
            <person name="Burns K."/>
            <person name="Lotay V."/>
            <person name="Karimi K."/>
            <person name="Yasuoka Y."/>
            <person name="Dichmann D.S."/>
            <person name="Flajnik M.F."/>
            <person name="Houston D.W."/>
            <person name="Shendure J."/>
            <person name="DuPasquier L."/>
            <person name="Vize P.D."/>
            <person name="Zorn A.M."/>
            <person name="Ito M."/>
            <person name="Marcotte E.M."/>
            <person name="Wallingford J.B."/>
            <person name="Ito Y."/>
            <person name="Asashima M."/>
            <person name="Ueno N."/>
            <person name="Matsuda Y."/>
            <person name="Veenstra G.J."/>
            <person name="Fujiyama A."/>
            <person name="Harland R.M."/>
            <person name="Taira M."/>
            <person name="Rokhsar D.S."/>
        </authorList>
    </citation>
    <scope>NUCLEOTIDE SEQUENCE [LARGE SCALE GENOMIC DNA]</scope>
    <source>
        <strain evidence="14">J</strain>
    </source>
</reference>
<evidence type="ECO:0000256" key="7">
    <source>
        <dbReference type="ARBA" id="ARBA00022842"/>
    </source>
</evidence>
<comment type="catalytic activity">
    <reaction evidence="1">
        <text>Exonucleolytic cleavage in the 3'- to 5'-direction to yield nucleoside 5'-phosphates.</text>
        <dbReference type="EC" id="3.1.11.2"/>
    </reaction>
</comment>
<organism evidence="13 14">
    <name type="scientific">Xenopus laevis</name>
    <name type="common">African clawed frog</name>
    <dbReference type="NCBI Taxonomy" id="8355"/>
    <lineage>
        <taxon>Eukaryota</taxon>
        <taxon>Metazoa</taxon>
        <taxon>Chordata</taxon>
        <taxon>Craniata</taxon>
        <taxon>Vertebrata</taxon>
        <taxon>Euteleostomi</taxon>
        <taxon>Amphibia</taxon>
        <taxon>Batrachia</taxon>
        <taxon>Anura</taxon>
        <taxon>Pipoidea</taxon>
        <taxon>Pipidae</taxon>
        <taxon>Xenopodinae</taxon>
        <taxon>Xenopus</taxon>
        <taxon>Xenopus</taxon>
    </lineage>
</organism>
<dbReference type="PANTHER" id="PTHR22748">
    <property type="entry name" value="AP ENDONUCLEASE"/>
    <property type="match status" value="1"/>
</dbReference>
<feature type="active site" description="Proton donor/acceptor" evidence="9">
    <location>
        <position position="119"/>
    </location>
</feature>
<dbReference type="Pfam" id="PF03372">
    <property type="entry name" value="Exo_endo_phos"/>
    <property type="match status" value="1"/>
</dbReference>
<feature type="binding site" evidence="10">
    <location>
        <position position="17"/>
    </location>
    <ligand>
        <name>Mg(2+)</name>
        <dbReference type="ChEBI" id="CHEBI:18420"/>
        <label>1</label>
    </ligand>
</feature>
<keyword evidence="7 10" id="KW-0460">Magnesium</keyword>
<dbReference type="Proteomes" id="UP000694892">
    <property type="component" value="Chromosome 8S"/>
</dbReference>
<evidence type="ECO:0000256" key="8">
    <source>
        <dbReference type="ARBA" id="ARBA00023204"/>
    </source>
</evidence>
<dbReference type="EC" id="3.1.11.2" evidence="3"/>
<dbReference type="AlphaFoldDB" id="A0A974C3A4"/>
<evidence type="ECO:0000313" key="13">
    <source>
        <dbReference type="EMBL" id="OCT65909.1"/>
    </source>
</evidence>
<evidence type="ECO:0000256" key="1">
    <source>
        <dbReference type="ARBA" id="ARBA00000493"/>
    </source>
</evidence>